<keyword evidence="1" id="KW-1185">Reference proteome</keyword>
<reference evidence="2" key="1">
    <citation type="submission" date="2022-11" db="UniProtKB">
        <authorList>
            <consortium name="WormBaseParasite"/>
        </authorList>
    </citation>
    <scope>IDENTIFICATION</scope>
</reference>
<dbReference type="AlphaFoldDB" id="A0A915IFU5"/>
<dbReference type="Proteomes" id="UP000887565">
    <property type="component" value="Unplaced"/>
</dbReference>
<dbReference type="WBParaSite" id="nRc.2.0.1.t13061-RA">
    <property type="protein sequence ID" value="nRc.2.0.1.t13061-RA"/>
    <property type="gene ID" value="nRc.2.0.1.g13061"/>
</dbReference>
<organism evidence="1 2">
    <name type="scientific">Romanomermis culicivorax</name>
    <name type="common">Nematode worm</name>
    <dbReference type="NCBI Taxonomy" id="13658"/>
    <lineage>
        <taxon>Eukaryota</taxon>
        <taxon>Metazoa</taxon>
        <taxon>Ecdysozoa</taxon>
        <taxon>Nematoda</taxon>
        <taxon>Enoplea</taxon>
        <taxon>Dorylaimia</taxon>
        <taxon>Mermithida</taxon>
        <taxon>Mermithoidea</taxon>
        <taxon>Mermithidae</taxon>
        <taxon>Romanomermis</taxon>
    </lineage>
</organism>
<name>A0A915IFU5_ROMCU</name>
<accession>A0A915IFU5</accession>
<evidence type="ECO:0000313" key="2">
    <source>
        <dbReference type="WBParaSite" id="nRc.2.0.1.t13061-RA"/>
    </source>
</evidence>
<evidence type="ECO:0000313" key="1">
    <source>
        <dbReference type="Proteomes" id="UP000887565"/>
    </source>
</evidence>
<proteinExistence type="predicted"/>
<sequence length="135" mass="15553">MMSNARKVLEIVDLIREDLDQPTRRSNALPPYLQNSILFNTKINTKISLANLICWQNFRELCRTGSRFKTKQRSDYYRLPAIKLLLASGCCILFCQQPVAIRLEQPDYRLLLTVGCSLAIYGPRKKSVELQTPCM</sequence>
<protein>
    <submittedName>
        <fullName evidence="2">Uncharacterized protein</fullName>
    </submittedName>
</protein>